<dbReference type="CDD" id="cd06261">
    <property type="entry name" value="TM_PBP2"/>
    <property type="match status" value="1"/>
</dbReference>
<dbReference type="Gene3D" id="1.10.3720.10">
    <property type="entry name" value="MetI-like"/>
    <property type="match status" value="1"/>
</dbReference>
<evidence type="ECO:0000256" key="3">
    <source>
        <dbReference type="ARBA" id="ARBA00022475"/>
    </source>
</evidence>
<evidence type="ECO:0000256" key="7">
    <source>
        <dbReference type="RuleBase" id="RU363032"/>
    </source>
</evidence>
<dbReference type="InterPro" id="IPR000515">
    <property type="entry name" value="MetI-like"/>
</dbReference>
<proteinExistence type="inferred from homology"/>
<feature type="transmembrane region" description="Helical" evidence="7">
    <location>
        <begin position="268"/>
        <end position="292"/>
    </location>
</feature>
<dbReference type="GO" id="GO:0005886">
    <property type="term" value="C:plasma membrane"/>
    <property type="evidence" value="ECO:0007669"/>
    <property type="project" value="UniProtKB-SubCell"/>
</dbReference>
<dbReference type="PANTHER" id="PTHR43744:SF12">
    <property type="entry name" value="ABC TRANSPORTER PERMEASE PROTEIN MG189-RELATED"/>
    <property type="match status" value="1"/>
</dbReference>
<evidence type="ECO:0000256" key="5">
    <source>
        <dbReference type="ARBA" id="ARBA00022989"/>
    </source>
</evidence>
<dbReference type="EMBL" id="JACJII010000001">
    <property type="protein sequence ID" value="MBA9001590.1"/>
    <property type="molecule type" value="Genomic_DNA"/>
</dbReference>
<keyword evidence="3" id="KW-1003">Cell membrane</keyword>
<evidence type="ECO:0000313" key="11">
    <source>
        <dbReference type="Proteomes" id="UP000539313"/>
    </source>
</evidence>
<keyword evidence="11" id="KW-1185">Reference proteome</keyword>
<dbReference type="RefSeq" id="WP_312880787.1">
    <property type="nucleotide sequence ID" value="NZ_JACJII010000001.1"/>
</dbReference>
<sequence length="307" mass="33297">MTTRQETRRARTAQAGAHARPARPGPRRDGSRWPPFLRRANPLAALGALAWLVVVGMPVYYLVTVSLRTRADYLTAGPLAPPTSPTLDNYRLVLTGEFGRYFVNTAIVTVVSIVLVLALALPAAYAIVRGRHPLIRTGFSMMLLGLAIPSQAVIVPLYLLITRMHMYDSLAGIILPTVAFLLPVAVLVLTSTLREIPNELYEALALDGGGPMEALRTLVLPLSRPGLITVAVYVAVNAWNGFLFPLVLTQSQDQRVLTMGLWSLQGQYTSNVPALMAAMTLSVLPVLLFYAIGRRRLVSGLTAGFGK</sequence>
<reference evidence="10 11" key="1">
    <citation type="submission" date="2020-08" db="EMBL/GenBank/DDBJ databases">
        <title>Sequencing the genomes of 1000 actinobacteria strains.</title>
        <authorList>
            <person name="Klenk H.-P."/>
        </authorList>
    </citation>
    <scope>NUCLEOTIDE SEQUENCE [LARGE SCALE GENOMIC DNA]</scope>
    <source>
        <strain evidence="10 11">DSM 45823</strain>
    </source>
</reference>
<keyword evidence="2 7" id="KW-0813">Transport</keyword>
<comment type="subcellular location">
    <subcellularLocation>
        <location evidence="1 7">Cell membrane</location>
        <topology evidence="1 7">Multi-pass membrane protein</topology>
    </subcellularLocation>
</comment>
<feature type="region of interest" description="Disordered" evidence="8">
    <location>
        <begin position="1"/>
        <end position="33"/>
    </location>
</feature>
<comment type="similarity">
    <text evidence="7">Belongs to the binding-protein-dependent transport system permease family.</text>
</comment>
<comment type="caution">
    <text evidence="10">The sequence shown here is derived from an EMBL/GenBank/DDBJ whole genome shotgun (WGS) entry which is preliminary data.</text>
</comment>
<feature type="transmembrane region" description="Helical" evidence="7">
    <location>
        <begin position="101"/>
        <end position="127"/>
    </location>
</feature>
<dbReference type="AlphaFoldDB" id="A0A7W3R6Q6"/>
<keyword evidence="6 7" id="KW-0472">Membrane</keyword>
<evidence type="ECO:0000256" key="4">
    <source>
        <dbReference type="ARBA" id="ARBA00022692"/>
    </source>
</evidence>
<feature type="transmembrane region" description="Helical" evidence="7">
    <location>
        <begin position="226"/>
        <end position="248"/>
    </location>
</feature>
<feature type="transmembrane region" description="Helical" evidence="7">
    <location>
        <begin position="43"/>
        <end position="63"/>
    </location>
</feature>
<gene>
    <name evidence="10" type="ORF">HNR21_000472</name>
</gene>
<dbReference type="Pfam" id="PF00528">
    <property type="entry name" value="BPD_transp_1"/>
    <property type="match status" value="1"/>
</dbReference>
<dbReference type="PANTHER" id="PTHR43744">
    <property type="entry name" value="ABC TRANSPORTER PERMEASE PROTEIN MG189-RELATED-RELATED"/>
    <property type="match status" value="1"/>
</dbReference>
<evidence type="ECO:0000256" key="1">
    <source>
        <dbReference type="ARBA" id="ARBA00004651"/>
    </source>
</evidence>
<dbReference type="InterPro" id="IPR035906">
    <property type="entry name" value="MetI-like_sf"/>
</dbReference>
<dbReference type="PROSITE" id="PS50928">
    <property type="entry name" value="ABC_TM1"/>
    <property type="match status" value="1"/>
</dbReference>
<evidence type="ECO:0000256" key="6">
    <source>
        <dbReference type="ARBA" id="ARBA00023136"/>
    </source>
</evidence>
<dbReference type="Proteomes" id="UP000539313">
    <property type="component" value="Unassembled WGS sequence"/>
</dbReference>
<feature type="transmembrane region" description="Helical" evidence="7">
    <location>
        <begin position="139"/>
        <end position="161"/>
    </location>
</feature>
<organism evidence="10 11">
    <name type="scientific">Thermomonospora cellulosilytica</name>
    <dbReference type="NCBI Taxonomy" id="1411118"/>
    <lineage>
        <taxon>Bacteria</taxon>
        <taxon>Bacillati</taxon>
        <taxon>Actinomycetota</taxon>
        <taxon>Actinomycetes</taxon>
        <taxon>Streptosporangiales</taxon>
        <taxon>Thermomonosporaceae</taxon>
        <taxon>Thermomonospora</taxon>
    </lineage>
</organism>
<keyword evidence="4 7" id="KW-0812">Transmembrane</keyword>
<feature type="domain" description="ABC transmembrane type-1" evidence="9">
    <location>
        <begin position="102"/>
        <end position="293"/>
    </location>
</feature>
<dbReference type="SUPFAM" id="SSF161098">
    <property type="entry name" value="MetI-like"/>
    <property type="match status" value="1"/>
</dbReference>
<evidence type="ECO:0000256" key="2">
    <source>
        <dbReference type="ARBA" id="ARBA00022448"/>
    </source>
</evidence>
<evidence type="ECO:0000256" key="8">
    <source>
        <dbReference type="SAM" id="MobiDB-lite"/>
    </source>
</evidence>
<protein>
    <submittedName>
        <fullName evidence="10">ABC-type glycerol-3-phosphate transport system permease component</fullName>
    </submittedName>
</protein>
<dbReference type="GO" id="GO:0055085">
    <property type="term" value="P:transmembrane transport"/>
    <property type="evidence" value="ECO:0007669"/>
    <property type="project" value="InterPro"/>
</dbReference>
<evidence type="ECO:0000259" key="9">
    <source>
        <dbReference type="PROSITE" id="PS50928"/>
    </source>
</evidence>
<feature type="transmembrane region" description="Helical" evidence="7">
    <location>
        <begin position="173"/>
        <end position="193"/>
    </location>
</feature>
<name>A0A7W3R6Q6_9ACTN</name>
<evidence type="ECO:0000313" key="10">
    <source>
        <dbReference type="EMBL" id="MBA9001590.1"/>
    </source>
</evidence>
<keyword evidence="5 7" id="KW-1133">Transmembrane helix</keyword>
<accession>A0A7W3R6Q6</accession>